<evidence type="ECO:0000256" key="1">
    <source>
        <dbReference type="SAM" id="SignalP"/>
    </source>
</evidence>
<feature type="signal peptide" evidence="1">
    <location>
        <begin position="1"/>
        <end position="27"/>
    </location>
</feature>
<name>A0A8B6BI93_MYTGA</name>
<dbReference type="CDD" id="cd22823">
    <property type="entry name" value="Gal_Rha_Lectin"/>
    <property type="match status" value="1"/>
</dbReference>
<keyword evidence="1" id="KW-0732">Signal</keyword>
<dbReference type="Gene3D" id="2.60.120.740">
    <property type="match status" value="1"/>
</dbReference>
<dbReference type="Pfam" id="PF00024">
    <property type="entry name" value="PAN_1"/>
    <property type="match status" value="1"/>
</dbReference>
<dbReference type="Proteomes" id="UP000596742">
    <property type="component" value="Unassembled WGS sequence"/>
</dbReference>
<gene>
    <name evidence="3" type="ORF">MGAL_10B061933</name>
</gene>
<dbReference type="AlphaFoldDB" id="A0A8B6BI93"/>
<dbReference type="OrthoDB" id="10303690at2759"/>
<sequence length="212" mass="23411">MQTREQIFSLEILFIVTLTSLSSSANAKSIFYFMEKDKKISDLSNLQEIKVRSSTECATNCGRNDDCFLASFNSITKQCYIGTSVCPVLRTIQTTGWNTIHKTDNCFKTCKGPQPAAYFERFCAGIPNARAYCFTDMELVIKNGVYGNLYCVPGADKLLSLPACGKYVTDILSNLCNGQFDCSVSVGSTTFGTTNCGGGENLYMYYQCGKYC</sequence>
<reference evidence="3" key="1">
    <citation type="submission" date="2018-11" db="EMBL/GenBank/DDBJ databases">
        <authorList>
            <person name="Alioto T."/>
            <person name="Alioto T."/>
        </authorList>
    </citation>
    <scope>NUCLEOTIDE SEQUENCE</scope>
</reference>
<protein>
    <recommendedName>
        <fullName evidence="2">Apple domain-containing protein</fullName>
    </recommendedName>
</protein>
<evidence type="ECO:0000259" key="2">
    <source>
        <dbReference type="Pfam" id="PF00024"/>
    </source>
</evidence>
<evidence type="ECO:0000313" key="4">
    <source>
        <dbReference type="Proteomes" id="UP000596742"/>
    </source>
</evidence>
<dbReference type="InterPro" id="IPR003609">
    <property type="entry name" value="Pan_app"/>
</dbReference>
<comment type="caution">
    <text evidence="3">The sequence shown here is derived from an EMBL/GenBank/DDBJ whole genome shotgun (WGS) entry which is preliminary data.</text>
</comment>
<feature type="chain" id="PRO_5032435780" description="Apple domain-containing protein" evidence="1">
    <location>
        <begin position="28"/>
        <end position="212"/>
    </location>
</feature>
<dbReference type="EMBL" id="UYJE01000113">
    <property type="protein sequence ID" value="VDH90271.1"/>
    <property type="molecule type" value="Genomic_DNA"/>
</dbReference>
<evidence type="ECO:0000313" key="3">
    <source>
        <dbReference type="EMBL" id="VDH90271.1"/>
    </source>
</evidence>
<accession>A0A8B6BI93</accession>
<keyword evidence="4" id="KW-1185">Reference proteome</keyword>
<feature type="domain" description="Apple" evidence="2">
    <location>
        <begin position="41"/>
        <end position="81"/>
    </location>
</feature>
<dbReference type="InterPro" id="IPR043159">
    <property type="entry name" value="Lectin_gal-bd_sf"/>
</dbReference>
<organism evidence="3 4">
    <name type="scientific">Mytilus galloprovincialis</name>
    <name type="common">Mediterranean mussel</name>
    <dbReference type="NCBI Taxonomy" id="29158"/>
    <lineage>
        <taxon>Eukaryota</taxon>
        <taxon>Metazoa</taxon>
        <taxon>Spiralia</taxon>
        <taxon>Lophotrochozoa</taxon>
        <taxon>Mollusca</taxon>
        <taxon>Bivalvia</taxon>
        <taxon>Autobranchia</taxon>
        <taxon>Pteriomorphia</taxon>
        <taxon>Mytilida</taxon>
        <taxon>Mytiloidea</taxon>
        <taxon>Mytilidae</taxon>
        <taxon>Mytilinae</taxon>
        <taxon>Mytilus</taxon>
    </lineage>
</organism>
<proteinExistence type="predicted"/>